<accession>A0AA38NUP5</accession>
<dbReference type="EMBL" id="MU807981">
    <property type="protein sequence ID" value="KAJ3830964.1"/>
    <property type="molecule type" value="Genomic_DNA"/>
</dbReference>
<dbReference type="Proteomes" id="UP001163846">
    <property type="component" value="Unassembled WGS sequence"/>
</dbReference>
<evidence type="ECO:0000313" key="3">
    <source>
        <dbReference type="Proteomes" id="UP001163846"/>
    </source>
</evidence>
<protein>
    <submittedName>
        <fullName evidence="2">Uncharacterized protein</fullName>
    </submittedName>
</protein>
<dbReference type="PANTHER" id="PTHR33096">
    <property type="entry name" value="CXC2 DOMAIN-CONTAINING PROTEIN"/>
    <property type="match status" value="1"/>
</dbReference>
<dbReference type="Pfam" id="PF18758">
    <property type="entry name" value="KDZ"/>
    <property type="match status" value="1"/>
</dbReference>
<organism evidence="2 3">
    <name type="scientific">Lentinula raphanica</name>
    <dbReference type="NCBI Taxonomy" id="153919"/>
    <lineage>
        <taxon>Eukaryota</taxon>
        <taxon>Fungi</taxon>
        <taxon>Dikarya</taxon>
        <taxon>Basidiomycota</taxon>
        <taxon>Agaricomycotina</taxon>
        <taxon>Agaricomycetes</taxon>
        <taxon>Agaricomycetidae</taxon>
        <taxon>Agaricales</taxon>
        <taxon>Marasmiineae</taxon>
        <taxon>Omphalotaceae</taxon>
        <taxon>Lentinula</taxon>
    </lineage>
</organism>
<gene>
    <name evidence="2" type="ORF">F5878DRAFT_550023</name>
</gene>
<name>A0AA38NUP5_9AGAR</name>
<feature type="non-terminal residue" evidence="2">
    <location>
        <position position="361"/>
    </location>
</feature>
<proteinExistence type="predicted"/>
<evidence type="ECO:0000313" key="2">
    <source>
        <dbReference type="EMBL" id="KAJ3830964.1"/>
    </source>
</evidence>
<keyword evidence="3" id="KW-1185">Reference proteome</keyword>
<comment type="caution">
    <text evidence="2">The sequence shown here is derived from an EMBL/GenBank/DDBJ whole genome shotgun (WGS) entry which is preliminary data.</text>
</comment>
<feature type="region of interest" description="Disordered" evidence="1">
    <location>
        <begin position="340"/>
        <end position="361"/>
    </location>
</feature>
<sequence length="361" mass="40807">ACPRPGVNLPADWENAPPEKQFLYMLFIAMDACFRLKRKHISSWEDDPSLQDGFGYFVKNGPYTEFCEQLKDQAEMSTCTGLSAVDHANTKYSKGYSATGAGCCTCGRHEVVFANGVGDLQKGEKFCNMDYIFASFVKSLSARLRLLVSYDICCQWSKRLKDRLLQLPPLLRLDIVLRVLKFVIPKLHILGHLQKCQEQYSLLFTEGAGESDMEGIERIWSALGLIGNSTKEMGPGSRQETIEDHIGDWNWSKIIALGVYFGVYLYNRSRRALREQNEQQEALAIFSTNQLSWIPEWKALVEEFEAGRSTFNPYALPNNGKQSIKLRLIYRGLISHRSFPSGHPTGAASRRAGQGTSCRHR</sequence>
<dbReference type="AlphaFoldDB" id="A0AA38NUP5"/>
<dbReference type="InterPro" id="IPR040521">
    <property type="entry name" value="KDZ"/>
</dbReference>
<evidence type="ECO:0000256" key="1">
    <source>
        <dbReference type="SAM" id="MobiDB-lite"/>
    </source>
</evidence>
<reference evidence="2" key="1">
    <citation type="submission" date="2022-08" db="EMBL/GenBank/DDBJ databases">
        <authorList>
            <consortium name="DOE Joint Genome Institute"/>
            <person name="Min B."/>
            <person name="Riley R."/>
            <person name="Sierra-Patev S."/>
            <person name="Naranjo-Ortiz M."/>
            <person name="Looney B."/>
            <person name="Konkel Z."/>
            <person name="Slot J.C."/>
            <person name="Sakamoto Y."/>
            <person name="Steenwyk J.L."/>
            <person name="Rokas A."/>
            <person name="Carro J."/>
            <person name="Camarero S."/>
            <person name="Ferreira P."/>
            <person name="Molpeceres G."/>
            <person name="Ruiz-Duenas F.J."/>
            <person name="Serrano A."/>
            <person name="Henrissat B."/>
            <person name="Drula E."/>
            <person name="Hughes K.W."/>
            <person name="Mata J.L."/>
            <person name="Ishikawa N.K."/>
            <person name="Vargas-Isla R."/>
            <person name="Ushijima S."/>
            <person name="Smith C.A."/>
            <person name="Ahrendt S."/>
            <person name="Andreopoulos W."/>
            <person name="He G."/>
            <person name="Labutti K."/>
            <person name="Lipzen A."/>
            <person name="Ng V."/>
            <person name="Sandor L."/>
            <person name="Barry K."/>
            <person name="Martinez A.T."/>
            <person name="Xiao Y."/>
            <person name="Gibbons J.G."/>
            <person name="Terashima K."/>
            <person name="Hibbett D.S."/>
            <person name="Grigoriev I.V."/>
        </authorList>
    </citation>
    <scope>NUCLEOTIDE SEQUENCE</scope>
    <source>
        <strain evidence="2">TFB9207</strain>
    </source>
</reference>
<dbReference type="PANTHER" id="PTHR33096:SF1">
    <property type="entry name" value="CXC1-LIKE CYSTEINE CLUSTER ASSOCIATED WITH KDZ TRANSPOSASES DOMAIN-CONTAINING PROTEIN"/>
    <property type="match status" value="1"/>
</dbReference>